<keyword evidence="1" id="KW-0812">Transmembrane</keyword>
<sequence length="394" mass="41215">MSLLTIEEREAPAPTPGSALLALGFRPFYLLAAAFAAISIPAWIASYYGVAGPFQVGLAWHVHEMMFGFVVAVVVGFLYTAGRNWTGLWTPRGAQLGAIAGLWVAGRVAMFAGSPLVAAVVDVAFLPVAAWPFYQVLKRTGNKRNLFLVALLGLLAVANALYHAAMLGWIDASPLRPIYAAIIVVVVIEGAIGGRVIPMFTQNGVGAKTVSNPRTDKLALGCTAAAGLAWGLNLPAIVTAPLALAAAVFQAMRLAGWKPLSTLGNPLVWILHASYAWIPFGFLLLALSQLGVVPQSAAVHVLAVGALAGLILGMMTRTALGHTGRKLASGPKETAMYVLVQLGVVTRLVAALSPDGARNVALVAAAVCWSAAFALYVAVYGPYLCRPRIDGREG</sequence>
<protein>
    <submittedName>
        <fullName evidence="2">NnrS family protein</fullName>
    </submittedName>
</protein>
<feature type="transmembrane region" description="Helical" evidence="1">
    <location>
        <begin position="28"/>
        <end position="48"/>
    </location>
</feature>
<feature type="transmembrane region" description="Helical" evidence="1">
    <location>
        <begin position="218"/>
        <end position="247"/>
    </location>
</feature>
<feature type="transmembrane region" description="Helical" evidence="1">
    <location>
        <begin position="60"/>
        <end position="81"/>
    </location>
</feature>
<comment type="caution">
    <text evidence="2">The sequence shown here is derived from an EMBL/GenBank/DDBJ whole genome shotgun (WGS) entry which is preliminary data.</text>
</comment>
<dbReference type="Pfam" id="PF05940">
    <property type="entry name" value="NnrS"/>
    <property type="match status" value="1"/>
</dbReference>
<keyword evidence="1" id="KW-0472">Membrane</keyword>
<keyword evidence="3" id="KW-1185">Reference proteome</keyword>
<accession>A0ABT2DHQ0</accession>
<dbReference type="InterPro" id="IPR010266">
    <property type="entry name" value="NnrS"/>
</dbReference>
<feature type="transmembrane region" description="Helical" evidence="1">
    <location>
        <begin position="177"/>
        <end position="197"/>
    </location>
</feature>
<name>A0ABT2DHQ0_9BURK</name>
<evidence type="ECO:0000313" key="3">
    <source>
        <dbReference type="Proteomes" id="UP001206126"/>
    </source>
</evidence>
<feature type="transmembrane region" description="Helical" evidence="1">
    <location>
        <begin position="297"/>
        <end position="315"/>
    </location>
</feature>
<reference evidence="2 3" key="1">
    <citation type="submission" date="2022-08" db="EMBL/GenBank/DDBJ databases">
        <title>Reclassification of Massilia species as members of the genera Telluria, Duganella, Pseudoduganella, Mokoshia gen. nov. and Zemynaea gen. nov. using orthogonal and non-orthogonal genome-based approaches.</title>
        <authorList>
            <person name="Bowman J.P."/>
        </authorList>
    </citation>
    <scope>NUCLEOTIDE SEQUENCE [LARGE SCALE GENOMIC DNA]</scope>
    <source>
        <strain evidence="2 3">JCM 31605</strain>
    </source>
</reference>
<proteinExistence type="predicted"/>
<feature type="transmembrane region" description="Helical" evidence="1">
    <location>
        <begin position="267"/>
        <end position="285"/>
    </location>
</feature>
<feature type="transmembrane region" description="Helical" evidence="1">
    <location>
        <begin position="116"/>
        <end position="134"/>
    </location>
</feature>
<keyword evidence="1" id="KW-1133">Transmembrane helix</keyword>
<gene>
    <name evidence="2" type="ORF">NX774_22520</name>
</gene>
<feature type="transmembrane region" description="Helical" evidence="1">
    <location>
        <begin position="360"/>
        <end position="379"/>
    </location>
</feature>
<evidence type="ECO:0000256" key="1">
    <source>
        <dbReference type="SAM" id="Phobius"/>
    </source>
</evidence>
<dbReference type="RefSeq" id="WP_258824537.1">
    <property type="nucleotide sequence ID" value="NZ_JANUHB010000008.1"/>
</dbReference>
<dbReference type="EMBL" id="JANUHB010000008">
    <property type="protein sequence ID" value="MCS0810707.1"/>
    <property type="molecule type" value="Genomic_DNA"/>
</dbReference>
<feature type="transmembrane region" description="Helical" evidence="1">
    <location>
        <begin position="146"/>
        <end position="165"/>
    </location>
</feature>
<organism evidence="2 3">
    <name type="scientific">Massilia agilis</name>
    <dbReference type="NCBI Taxonomy" id="1811226"/>
    <lineage>
        <taxon>Bacteria</taxon>
        <taxon>Pseudomonadati</taxon>
        <taxon>Pseudomonadota</taxon>
        <taxon>Betaproteobacteria</taxon>
        <taxon>Burkholderiales</taxon>
        <taxon>Oxalobacteraceae</taxon>
        <taxon>Telluria group</taxon>
        <taxon>Massilia</taxon>
    </lineage>
</organism>
<evidence type="ECO:0000313" key="2">
    <source>
        <dbReference type="EMBL" id="MCS0810707.1"/>
    </source>
</evidence>
<dbReference type="Proteomes" id="UP001206126">
    <property type="component" value="Unassembled WGS sequence"/>
</dbReference>